<evidence type="ECO:0000313" key="3">
    <source>
        <dbReference type="EMBL" id="TNV14440.1"/>
    </source>
</evidence>
<evidence type="ECO:0000259" key="1">
    <source>
        <dbReference type="Pfam" id="PF12571"/>
    </source>
</evidence>
<dbReference type="Pfam" id="PF21882">
    <property type="entry name" value="Gp53-like_C"/>
    <property type="match status" value="1"/>
</dbReference>
<protein>
    <submittedName>
        <fullName evidence="3">DUF2793 domain-containing protein</fullName>
    </submittedName>
</protein>
<reference evidence="3 4" key="1">
    <citation type="journal article" date="2011" name="Int. J. Syst. Evol. Microbiol.">
        <title>Ochrobactrum pecoris sp. nov., isolated from farm animals.</title>
        <authorList>
            <person name="Kampfer P."/>
            <person name="Huber B."/>
            <person name="Busse H.J."/>
            <person name="Scholz H.C."/>
            <person name="Tomaso H."/>
            <person name="Hotzel H."/>
            <person name="Melzer F."/>
        </authorList>
    </citation>
    <scope>NUCLEOTIDE SEQUENCE [LARGE SCALE GENOMIC DNA]</scope>
    <source>
        <strain evidence="3 4">08RB2639</strain>
    </source>
</reference>
<gene>
    <name evidence="3" type="ORF">FIB18_04205</name>
</gene>
<name>A0A5C5CSJ3_9HYPH</name>
<accession>A0A5C5CSJ3</accession>
<comment type="caution">
    <text evidence="3">The sequence shown here is derived from an EMBL/GenBank/DDBJ whole genome shotgun (WGS) entry which is preliminary data.</text>
</comment>
<evidence type="ECO:0000313" key="4">
    <source>
        <dbReference type="Proteomes" id="UP000313390"/>
    </source>
</evidence>
<dbReference type="InterPro" id="IPR022225">
    <property type="entry name" value="Phage_tail_fibre_N"/>
</dbReference>
<dbReference type="AlphaFoldDB" id="A0A5C5CSJ3"/>
<dbReference type="EMBL" id="VEWK01000002">
    <property type="protein sequence ID" value="TNV14440.1"/>
    <property type="molecule type" value="Genomic_DNA"/>
</dbReference>
<proteinExistence type="predicted"/>
<evidence type="ECO:0000259" key="2">
    <source>
        <dbReference type="Pfam" id="PF21882"/>
    </source>
</evidence>
<organism evidence="3 4">
    <name type="scientific">Brucella pecoris</name>
    <dbReference type="NCBI Taxonomy" id="867683"/>
    <lineage>
        <taxon>Bacteria</taxon>
        <taxon>Pseudomonadati</taxon>
        <taxon>Pseudomonadota</taxon>
        <taxon>Alphaproteobacteria</taxon>
        <taxon>Hyphomicrobiales</taxon>
        <taxon>Brucellaceae</taxon>
        <taxon>Brucella/Ochrobactrum group</taxon>
        <taxon>Brucella</taxon>
    </lineage>
</organism>
<dbReference type="Proteomes" id="UP000313390">
    <property type="component" value="Unassembled WGS sequence"/>
</dbReference>
<feature type="domain" description="Putative tail fiber protein gp53-like C-terminal" evidence="2">
    <location>
        <begin position="475"/>
        <end position="541"/>
    </location>
</feature>
<dbReference type="Pfam" id="PF12571">
    <property type="entry name" value="Phage_tail_fib"/>
    <property type="match status" value="1"/>
</dbReference>
<sequence length="556" mass="59074">MSPERLARSCRRLLTTRFKIMAQNTFALMTNLGRAKEAAAIANGTAVVVTHIAIGDGVTVPSGGETALYNEIARKAISGHGTVVGASNVAYFDIFLEAAEGPYTIREAGLIDQDGDLIAIARYDPPISKPIPSSGQTVEGTIRLEIAFSNIAAITIVVDPSFKVALQRINRLPWLPIVSMTTAAPPASPALGDAYVVPVGATGAWVGQSGKIAEYTSAGWAIITPANGHGVSLPDGRIFEKIGGVYVEKIALDVQSGKWRYAVAAGSATALTVALDPVPTDYRVGMQINMRVPHACQGATTLSVNGMAAKQIVRSSDFVAPIKDDWRAGAILNIVYDGERFQLIDANYSLSPLNRIITPPSASINLTPADAGGMFFSRPEGPVVYNLPKPSEFGVNYIGFLRNVAPSITVNVASEDGGRIQFSNEPTTSTVVLNKQKAWLILLCDGNNWLVFSAHPMFDAGLGLTLSSGIYREVLDNGKLHIWGSVVRTPSSELTTINLPVSFSNADYRVVLTNGDTFSSQTSLGIQSRSTSSFQVRSIGSSSPVRIDFDCLGDPA</sequence>
<dbReference type="InterPro" id="IPR054075">
    <property type="entry name" value="Gp53-like_C"/>
</dbReference>
<feature type="domain" description="Phage tail fibre protein N-terminal" evidence="1">
    <location>
        <begin position="21"/>
        <end position="165"/>
    </location>
</feature>